<dbReference type="Proteomes" id="UP000467840">
    <property type="component" value="Chromosome 18"/>
</dbReference>
<dbReference type="PANTHER" id="PTHR35317">
    <property type="entry name" value="OS04G0629600 PROTEIN"/>
    <property type="match status" value="1"/>
</dbReference>
<comment type="caution">
    <text evidence="1">The sequence shown here is derived from an EMBL/GenBank/DDBJ whole genome shotgun (WGS) entry which is preliminary data.</text>
</comment>
<evidence type="ECO:0000313" key="1">
    <source>
        <dbReference type="EMBL" id="KAF2296939.1"/>
    </source>
</evidence>
<sequence length="84" mass="9511">MASSCFIPPSPPIFSGENYQMRAVKMKAYLKAFDQWDFVETGRAPPPLPDNPSLAQIKMHKRIWIGEEREAAVMTKGLIGTRFL</sequence>
<protein>
    <recommendedName>
        <fullName evidence="3">DUF4219 domain-containing protein</fullName>
    </recommendedName>
</protein>
<dbReference type="AlphaFoldDB" id="A0A6A6LBF2"/>
<evidence type="ECO:0000313" key="2">
    <source>
        <dbReference type="Proteomes" id="UP000467840"/>
    </source>
</evidence>
<name>A0A6A6LBF2_HEVBR</name>
<gene>
    <name evidence="1" type="ORF">GH714_013409</name>
</gene>
<dbReference type="EMBL" id="JAAGAX010000012">
    <property type="protein sequence ID" value="KAF2296939.1"/>
    <property type="molecule type" value="Genomic_DNA"/>
</dbReference>
<dbReference type="PANTHER" id="PTHR35317:SF31">
    <property type="entry name" value="DUF4219 DOMAIN-CONTAINING PROTEIN"/>
    <property type="match status" value="1"/>
</dbReference>
<accession>A0A6A6LBF2</accession>
<organism evidence="1 2">
    <name type="scientific">Hevea brasiliensis</name>
    <name type="common">Para rubber tree</name>
    <name type="synonym">Siphonia brasiliensis</name>
    <dbReference type="NCBI Taxonomy" id="3981"/>
    <lineage>
        <taxon>Eukaryota</taxon>
        <taxon>Viridiplantae</taxon>
        <taxon>Streptophyta</taxon>
        <taxon>Embryophyta</taxon>
        <taxon>Tracheophyta</taxon>
        <taxon>Spermatophyta</taxon>
        <taxon>Magnoliopsida</taxon>
        <taxon>eudicotyledons</taxon>
        <taxon>Gunneridae</taxon>
        <taxon>Pentapetalae</taxon>
        <taxon>rosids</taxon>
        <taxon>fabids</taxon>
        <taxon>Malpighiales</taxon>
        <taxon>Euphorbiaceae</taxon>
        <taxon>Crotonoideae</taxon>
        <taxon>Micrandreae</taxon>
        <taxon>Hevea</taxon>
    </lineage>
</organism>
<keyword evidence="2" id="KW-1185">Reference proteome</keyword>
<reference evidence="1 2" key="1">
    <citation type="journal article" date="2020" name="Mol. Plant">
        <title>The Chromosome-Based Rubber Tree Genome Provides New Insights into Spurge Genome Evolution and Rubber Biosynthesis.</title>
        <authorList>
            <person name="Liu J."/>
            <person name="Shi C."/>
            <person name="Shi C.C."/>
            <person name="Li W."/>
            <person name="Zhang Q.J."/>
            <person name="Zhang Y."/>
            <person name="Li K."/>
            <person name="Lu H.F."/>
            <person name="Shi C."/>
            <person name="Zhu S.T."/>
            <person name="Xiao Z.Y."/>
            <person name="Nan H."/>
            <person name="Yue Y."/>
            <person name="Zhu X.G."/>
            <person name="Wu Y."/>
            <person name="Hong X.N."/>
            <person name="Fan G.Y."/>
            <person name="Tong Y."/>
            <person name="Zhang D."/>
            <person name="Mao C.L."/>
            <person name="Liu Y.L."/>
            <person name="Hao S.J."/>
            <person name="Liu W.Q."/>
            <person name="Lv M.Q."/>
            <person name="Zhang H.B."/>
            <person name="Liu Y."/>
            <person name="Hu-Tang G.R."/>
            <person name="Wang J.P."/>
            <person name="Wang J.H."/>
            <person name="Sun Y.H."/>
            <person name="Ni S.B."/>
            <person name="Chen W.B."/>
            <person name="Zhang X.C."/>
            <person name="Jiao Y.N."/>
            <person name="Eichler E.E."/>
            <person name="Li G.H."/>
            <person name="Liu X."/>
            <person name="Gao L.Z."/>
        </authorList>
    </citation>
    <scope>NUCLEOTIDE SEQUENCE [LARGE SCALE GENOMIC DNA]</scope>
    <source>
        <strain evidence="2">cv. GT1</strain>
        <tissue evidence="1">Leaf</tissue>
    </source>
</reference>
<evidence type="ECO:0008006" key="3">
    <source>
        <dbReference type="Google" id="ProtNLM"/>
    </source>
</evidence>
<proteinExistence type="predicted"/>